<dbReference type="Pfam" id="PF07730">
    <property type="entry name" value="HisKA_3"/>
    <property type="match status" value="1"/>
</dbReference>
<dbReference type="SUPFAM" id="SSF55874">
    <property type="entry name" value="ATPase domain of HSP90 chaperone/DNA topoisomerase II/histidine kinase"/>
    <property type="match status" value="1"/>
</dbReference>
<dbReference type="CDD" id="cd16917">
    <property type="entry name" value="HATPase_UhpB-NarQ-NarX-like"/>
    <property type="match status" value="1"/>
</dbReference>
<dbReference type="PANTHER" id="PTHR24421:SF10">
    <property type="entry name" value="NITRATE_NITRITE SENSOR PROTEIN NARQ"/>
    <property type="match status" value="1"/>
</dbReference>
<name>A0ABW2X4L8_9ACTN</name>
<keyword evidence="3" id="KW-0597">Phosphoprotein</keyword>
<organism evidence="12 13">
    <name type="scientific">Streptomyces sanglieri</name>
    <dbReference type="NCBI Taxonomy" id="193460"/>
    <lineage>
        <taxon>Bacteria</taxon>
        <taxon>Bacillati</taxon>
        <taxon>Actinomycetota</taxon>
        <taxon>Actinomycetes</taxon>
        <taxon>Kitasatosporales</taxon>
        <taxon>Streptomycetaceae</taxon>
        <taxon>Streptomyces</taxon>
    </lineage>
</organism>
<dbReference type="GO" id="GO:0016301">
    <property type="term" value="F:kinase activity"/>
    <property type="evidence" value="ECO:0007669"/>
    <property type="project" value="UniProtKB-KW"/>
</dbReference>
<evidence type="ECO:0000259" key="11">
    <source>
        <dbReference type="Pfam" id="PF07730"/>
    </source>
</evidence>
<sequence length="207" mass="21713">MSVISIQAQVVPHLVENPSDELRENAEGIRRNAVDALTELRRVLGVLRSEDPLPQAARHAPQPTLDRVDELVGNARGAGVEVTAETTGEPRPLSPGVELSAFRIVQEALSNAMRHAPGARVRVEIRHRVSGVTVRVTNTAPDRPVPPTTGAGHGLLGMRERAAMLGGELVTGPTPDGGYEVTAILPAPPTAEPAGSAAPADPAEDSR</sequence>
<comment type="catalytic activity">
    <reaction evidence="1">
        <text>ATP + protein L-histidine = ADP + protein N-phospho-L-histidine.</text>
        <dbReference type="EC" id="2.7.13.3"/>
    </reaction>
</comment>
<evidence type="ECO:0000259" key="10">
    <source>
        <dbReference type="Pfam" id="PF02518"/>
    </source>
</evidence>
<evidence type="ECO:0000256" key="9">
    <source>
        <dbReference type="SAM" id="MobiDB-lite"/>
    </source>
</evidence>
<keyword evidence="8" id="KW-0902">Two-component regulatory system</keyword>
<dbReference type="EMBL" id="JBHTGL010000008">
    <property type="protein sequence ID" value="MFD0628754.1"/>
    <property type="molecule type" value="Genomic_DNA"/>
</dbReference>
<evidence type="ECO:0000256" key="4">
    <source>
        <dbReference type="ARBA" id="ARBA00022679"/>
    </source>
</evidence>
<dbReference type="Gene3D" id="3.30.565.10">
    <property type="entry name" value="Histidine kinase-like ATPase, C-terminal domain"/>
    <property type="match status" value="1"/>
</dbReference>
<dbReference type="InterPro" id="IPR050482">
    <property type="entry name" value="Sensor_HK_TwoCompSys"/>
</dbReference>
<keyword evidence="7" id="KW-0067">ATP-binding</keyword>
<dbReference type="Gene3D" id="1.20.5.1930">
    <property type="match status" value="1"/>
</dbReference>
<evidence type="ECO:0000256" key="5">
    <source>
        <dbReference type="ARBA" id="ARBA00022741"/>
    </source>
</evidence>
<dbReference type="InterPro" id="IPR003594">
    <property type="entry name" value="HATPase_dom"/>
</dbReference>
<dbReference type="Proteomes" id="UP001596915">
    <property type="component" value="Unassembled WGS sequence"/>
</dbReference>
<evidence type="ECO:0000256" key="3">
    <source>
        <dbReference type="ARBA" id="ARBA00022553"/>
    </source>
</evidence>
<dbReference type="PANTHER" id="PTHR24421">
    <property type="entry name" value="NITRATE/NITRITE SENSOR PROTEIN NARX-RELATED"/>
    <property type="match status" value="1"/>
</dbReference>
<feature type="region of interest" description="Disordered" evidence="9">
    <location>
        <begin position="168"/>
        <end position="207"/>
    </location>
</feature>
<dbReference type="Pfam" id="PF02518">
    <property type="entry name" value="HATPase_c"/>
    <property type="match status" value="1"/>
</dbReference>
<protein>
    <recommendedName>
        <fullName evidence="2">histidine kinase</fullName>
        <ecNumber evidence="2">2.7.13.3</ecNumber>
    </recommendedName>
</protein>
<keyword evidence="6 12" id="KW-0418">Kinase</keyword>
<keyword evidence="13" id="KW-1185">Reference proteome</keyword>
<feature type="domain" description="Histidine kinase/HSP90-like ATPase" evidence="10">
    <location>
        <begin position="97"/>
        <end position="188"/>
    </location>
</feature>
<evidence type="ECO:0000256" key="6">
    <source>
        <dbReference type="ARBA" id="ARBA00022777"/>
    </source>
</evidence>
<evidence type="ECO:0000256" key="8">
    <source>
        <dbReference type="ARBA" id="ARBA00023012"/>
    </source>
</evidence>
<dbReference type="InterPro" id="IPR036890">
    <property type="entry name" value="HATPase_C_sf"/>
</dbReference>
<evidence type="ECO:0000313" key="12">
    <source>
        <dbReference type="EMBL" id="MFD0628754.1"/>
    </source>
</evidence>
<evidence type="ECO:0000256" key="7">
    <source>
        <dbReference type="ARBA" id="ARBA00022840"/>
    </source>
</evidence>
<dbReference type="InterPro" id="IPR011712">
    <property type="entry name" value="Sig_transdc_His_kin_sub3_dim/P"/>
</dbReference>
<reference evidence="13" key="1">
    <citation type="journal article" date="2019" name="Int. J. Syst. Evol. Microbiol.">
        <title>The Global Catalogue of Microorganisms (GCM) 10K type strain sequencing project: providing services to taxonomists for standard genome sequencing and annotation.</title>
        <authorList>
            <consortium name="The Broad Institute Genomics Platform"/>
            <consortium name="The Broad Institute Genome Sequencing Center for Infectious Disease"/>
            <person name="Wu L."/>
            <person name="Ma J."/>
        </authorList>
    </citation>
    <scope>NUCLEOTIDE SEQUENCE [LARGE SCALE GENOMIC DNA]</scope>
    <source>
        <strain evidence="13">JCM 12607</strain>
    </source>
</reference>
<feature type="domain" description="Signal transduction histidine kinase subgroup 3 dimerisation and phosphoacceptor" evidence="11">
    <location>
        <begin position="1"/>
        <end position="50"/>
    </location>
</feature>
<keyword evidence="4" id="KW-0808">Transferase</keyword>
<dbReference type="EC" id="2.7.13.3" evidence="2"/>
<accession>A0ABW2X4L8</accession>
<proteinExistence type="predicted"/>
<comment type="caution">
    <text evidence="12">The sequence shown here is derived from an EMBL/GenBank/DDBJ whole genome shotgun (WGS) entry which is preliminary data.</text>
</comment>
<keyword evidence="5" id="KW-0547">Nucleotide-binding</keyword>
<evidence type="ECO:0000256" key="2">
    <source>
        <dbReference type="ARBA" id="ARBA00012438"/>
    </source>
</evidence>
<evidence type="ECO:0000256" key="1">
    <source>
        <dbReference type="ARBA" id="ARBA00000085"/>
    </source>
</evidence>
<evidence type="ECO:0000313" key="13">
    <source>
        <dbReference type="Proteomes" id="UP001596915"/>
    </source>
</evidence>
<gene>
    <name evidence="12" type="ORF">ACFQ2K_45165</name>
</gene>